<evidence type="ECO:0000313" key="6">
    <source>
        <dbReference type="EMBL" id="KAF7252951.1"/>
    </source>
</evidence>
<dbReference type="AlphaFoldDB" id="A0A8S9YIU0"/>
<dbReference type="PANTHER" id="PTHR23507:SF1">
    <property type="entry name" value="FI18259P1-RELATED"/>
    <property type="match status" value="1"/>
</dbReference>
<dbReference type="Proteomes" id="UP000822476">
    <property type="component" value="Unassembled WGS sequence"/>
</dbReference>
<feature type="transmembrane region" description="Helical" evidence="5">
    <location>
        <begin position="194"/>
        <end position="211"/>
    </location>
</feature>
<proteinExistence type="predicted"/>
<feature type="transmembrane region" description="Helical" evidence="5">
    <location>
        <begin position="112"/>
        <end position="133"/>
    </location>
</feature>
<accession>A0A8S9YIU0</accession>
<dbReference type="InterPro" id="IPR036259">
    <property type="entry name" value="MFS_trans_sf"/>
</dbReference>
<dbReference type="PANTHER" id="PTHR23507">
    <property type="entry name" value="ZGC:174356"/>
    <property type="match status" value="1"/>
</dbReference>
<reference evidence="6" key="1">
    <citation type="submission" date="2019-07" db="EMBL/GenBank/DDBJ databases">
        <title>Annotation for the trematode Paragonimus miyazaki's.</title>
        <authorList>
            <person name="Choi Y.-J."/>
        </authorList>
    </citation>
    <scope>NUCLEOTIDE SEQUENCE</scope>
    <source>
        <strain evidence="6">Japan</strain>
    </source>
</reference>
<gene>
    <name evidence="6" type="ORF">EG68_08961</name>
</gene>
<feature type="transmembrane region" description="Helical" evidence="5">
    <location>
        <begin position="344"/>
        <end position="367"/>
    </location>
</feature>
<feature type="transmembrane region" description="Helical" evidence="5">
    <location>
        <begin position="425"/>
        <end position="447"/>
    </location>
</feature>
<evidence type="ECO:0000313" key="7">
    <source>
        <dbReference type="Proteomes" id="UP000822476"/>
    </source>
</evidence>
<keyword evidence="3 5" id="KW-1133">Transmembrane helix</keyword>
<dbReference type="GO" id="GO:0022857">
    <property type="term" value="F:transmembrane transporter activity"/>
    <property type="evidence" value="ECO:0007669"/>
    <property type="project" value="TreeGrafter"/>
</dbReference>
<comment type="subcellular location">
    <subcellularLocation>
        <location evidence="1">Membrane</location>
        <topology evidence="1">Multi-pass membrane protein</topology>
    </subcellularLocation>
</comment>
<dbReference type="SUPFAM" id="SSF103473">
    <property type="entry name" value="MFS general substrate transporter"/>
    <property type="match status" value="1"/>
</dbReference>
<evidence type="ECO:0000256" key="3">
    <source>
        <dbReference type="ARBA" id="ARBA00022989"/>
    </source>
</evidence>
<evidence type="ECO:0000256" key="4">
    <source>
        <dbReference type="ARBA" id="ARBA00023136"/>
    </source>
</evidence>
<feature type="transmembrane region" description="Helical" evidence="5">
    <location>
        <begin position="139"/>
        <end position="165"/>
    </location>
</feature>
<feature type="transmembrane region" description="Helical" evidence="5">
    <location>
        <begin position="307"/>
        <end position="332"/>
    </location>
</feature>
<evidence type="ECO:0000256" key="1">
    <source>
        <dbReference type="ARBA" id="ARBA00004141"/>
    </source>
</evidence>
<evidence type="ECO:0000256" key="2">
    <source>
        <dbReference type="ARBA" id="ARBA00022692"/>
    </source>
</evidence>
<dbReference type="GO" id="GO:0016020">
    <property type="term" value="C:membrane"/>
    <property type="evidence" value="ECO:0007669"/>
    <property type="project" value="UniProtKB-SubCell"/>
</dbReference>
<organism evidence="6 7">
    <name type="scientific">Paragonimus skrjabini miyazakii</name>
    <dbReference type="NCBI Taxonomy" id="59628"/>
    <lineage>
        <taxon>Eukaryota</taxon>
        <taxon>Metazoa</taxon>
        <taxon>Spiralia</taxon>
        <taxon>Lophotrochozoa</taxon>
        <taxon>Platyhelminthes</taxon>
        <taxon>Trematoda</taxon>
        <taxon>Digenea</taxon>
        <taxon>Plagiorchiida</taxon>
        <taxon>Troglotremata</taxon>
        <taxon>Troglotrematidae</taxon>
        <taxon>Paragonimus</taxon>
    </lineage>
</organism>
<keyword evidence="4 5" id="KW-0472">Membrane</keyword>
<keyword evidence="2 5" id="KW-0812">Transmembrane</keyword>
<feature type="transmembrane region" description="Helical" evidence="5">
    <location>
        <begin position="223"/>
        <end position="245"/>
    </location>
</feature>
<dbReference type="Gene3D" id="1.20.1250.20">
    <property type="entry name" value="MFS general substrate transporter like domains"/>
    <property type="match status" value="1"/>
</dbReference>
<feature type="transmembrane region" description="Helical" evidence="5">
    <location>
        <begin position="81"/>
        <end position="100"/>
    </location>
</feature>
<name>A0A8S9YIU0_9TREM</name>
<evidence type="ECO:0000256" key="5">
    <source>
        <dbReference type="SAM" id="Phobius"/>
    </source>
</evidence>
<dbReference type="OrthoDB" id="2261376at2759"/>
<comment type="caution">
    <text evidence="6">The sequence shown here is derived from an EMBL/GenBank/DDBJ whole genome shotgun (WGS) entry which is preliminary data.</text>
</comment>
<keyword evidence="7" id="KW-1185">Reference proteome</keyword>
<protein>
    <submittedName>
        <fullName evidence="6">Uncharacterized protein</fullName>
    </submittedName>
</protein>
<sequence length="476" mass="52489">MATRQRKLLVLGILTALALLVNFCASGFYFIANQYAYYRLLKDAGLPYEVSRAVHFHENLSLSDDPSRDKRAAVQAETARLLSLVGLTSLISGLFSSVVVGRLSDQYGRRLAIGVVLLGQGLHHVVIVLMILLELSVTFLILGSFLSGIVGGGMISFIVQVNVCFTDLTKSAGNSDQSPEVINFRRGREERRRLMLLGTFDTVIVLAAAAANSSLGSLLERFGFSTSVITMIVIFTGPVIIIWLVPETNPTLVNRITVVPSPEITDTPIIQTENRYICQRFCAVWIAMRSTVKCTLSILATHNPESLLGFSLLVLHVLIVFPEGQFLFLYLMSKPFSWTTEHVGLYNGFSSLLSAGVTMLLTAITVWSMKPRVYPPHLVQDSSAESDNLLIHAESNEPVIEIVGSSRTHDVLAHHVVIGRLRMMIYVFVAFFTLMLSKLVLGFAFMLPSPACTQMVFVCELSITFCFSHSRSCAIK</sequence>
<dbReference type="EMBL" id="JTDE01004855">
    <property type="protein sequence ID" value="KAF7252951.1"/>
    <property type="molecule type" value="Genomic_DNA"/>
</dbReference>